<evidence type="ECO:0000313" key="13">
    <source>
        <dbReference type="EMBL" id="OCX14128.1"/>
    </source>
</evidence>
<dbReference type="Pfam" id="PF00005">
    <property type="entry name" value="ABC_tran"/>
    <property type="match status" value="1"/>
</dbReference>
<dbReference type="Pfam" id="PF08352">
    <property type="entry name" value="oligo_HPY"/>
    <property type="match status" value="1"/>
</dbReference>
<keyword evidence="3" id="KW-0813">Transport</keyword>
<dbReference type="InterPro" id="IPR013563">
    <property type="entry name" value="Oligopep_ABC_C"/>
</dbReference>
<proteinExistence type="inferred from homology"/>
<evidence type="ECO:0000256" key="7">
    <source>
        <dbReference type="ARBA" id="ARBA00023136"/>
    </source>
</evidence>
<dbReference type="Proteomes" id="UP000095143">
    <property type="component" value="Unassembled WGS sequence"/>
</dbReference>
<name>A0A1C2DH81_9PSED</name>
<sequence length="346" mass="37715">MTMQASVQTPLAEQAPVLVIDDLRIEFPAYKSTVKALNGVSLHVNPGEIVGVIGESGSGKSVTAMLSLRLLPERSYDVKAGSLSILGRDMLTAKEKDLLSVRGRDAAMIFQEPMTALNPTRRIGRQMLDVIIHHQRLSKADAKAKAIALLRDMHIADPEQVMNSYPFELSGGMRQRVMIALAFSCDPQLLIADEPTTALDVTVQRQVLLLLREKARARGTAILLITHDMALVSQFCDRVYVMYTGAVVEQGVTAQVMADPRHPYTQGLLSGLPEMVEPGQDLMTIPGQVPNLSAFPEGCTFLDRCAFGTAQCLQRPPMQTIDAAADRKSACWLSAPSHATPQESRP</sequence>
<dbReference type="EC" id="7.4.2.9" evidence="8"/>
<comment type="caution">
    <text evidence="13">The sequence shown here is derived from an EMBL/GenBank/DDBJ whole genome shotgun (WGS) entry which is preliminary data.</text>
</comment>
<reference evidence="13 14" key="1">
    <citation type="submission" date="2016-08" db="EMBL/GenBank/DDBJ databases">
        <title>Whole genome sequence of Pseudomonas graminis strain UASWS1507, a potential biological control agent for agriculture.</title>
        <authorList>
            <person name="Crovadore J."/>
            <person name="Calmin G."/>
            <person name="Chablais R."/>
            <person name="Cochard B."/>
            <person name="Lefort F."/>
        </authorList>
    </citation>
    <scope>NUCLEOTIDE SEQUENCE [LARGE SCALE GENOMIC DNA]</scope>
    <source>
        <strain evidence="13 14">UASWS1507</strain>
    </source>
</reference>
<evidence type="ECO:0000256" key="4">
    <source>
        <dbReference type="ARBA" id="ARBA00022475"/>
    </source>
</evidence>
<dbReference type="InterPro" id="IPR003593">
    <property type="entry name" value="AAA+_ATPase"/>
</dbReference>
<dbReference type="NCBIfam" id="TIGR01727">
    <property type="entry name" value="oligo_HPY"/>
    <property type="match status" value="1"/>
</dbReference>
<dbReference type="GO" id="GO:0005524">
    <property type="term" value="F:ATP binding"/>
    <property type="evidence" value="ECO:0007669"/>
    <property type="project" value="UniProtKB-KW"/>
</dbReference>
<comment type="subcellular location">
    <subcellularLocation>
        <location evidence="1">Cell inner membrane</location>
        <topology evidence="1">Peripheral membrane protein</topology>
    </subcellularLocation>
</comment>
<dbReference type="Gene3D" id="3.40.50.300">
    <property type="entry name" value="P-loop containing nucleotide triphosphate hydrolases"/>
    <property type="match status" value="1"/>
</dbReference>
<dbReference type="GO" id="GO:0055085">
    <property type="term" value="P:transmembrane transport"/>
    <property type="evidence" value="ECO:0007669"/>
    <property type="project" value="UniProtKB-ARBA"/>
</dbReference>
<dbReference type="GO" id="GO:0015833">
    <property type="term" value="P:peptide transport"/>
    <property type="evidence" value="ECO:0007669"/>
    <property type="project" value="InterPro"/>
</dbReference>
<evidence type="ECO:0000313" key="14">
    <source>
        <dbReference type="Proteomes" id="UP000095143"/>
    </source>
</evidence>
<dbReference type="GO" id="GO:0005886">
    <property type="term" value="C:plasma membrane"/>
    <property type="evidence" value="ECO:0007669"/>
    <property type="project" value="UniProtKB-SubCell"/>
</dbReference>
<evidence type="ECO:0000256" key="9">
    <source>
        <dbReference type="ARBA" id="ARBA00047356"/>
    </source>
</evidence>
<dbReference type="InterPro" id="IPR027417">
    <property type="entry name" value="P-loop_NTPase"/>
</dbReference>
<dbReference type="InterPro" id="IPR050388">
    <property type="entry name" value="ABC_Ni/Peptide_Import"/>
</dbReference>
<accession>A0A1C2DH81</accession>
<dbReference type="InterPro" id="IPR017871">
    <property type="entry name" value="ABC_transporter-like_CS"/>
</dbReference>
<dbReference type="PROSITE" id="PS50893">
    <property type="entry name" value="ABC_TRANSPORTER_2"/>
    <property type="match status" value="1"/>
</dbReference>
<dbReference type="SUPFAM" id="SSF52540">
    <property type="entry name" value="P-loop containing nucleoside triphosphate hydrolases"/>
    <property type="match status" value="1"/>
</dbReference>
<keyword evidence="4" id="KW-1003">Cell membrane</keyword>
<dbReference type="InterPro" id="IPR003439">
    <property type="entry name" value="ABC_transporter-like_ATP-bd"/>
</dbReference>
<evidence type="ECO:0000259" key="12">
    <source>
        <dbReference type="PROSITE" id="PS50893"/>
    </source>
</evidence>
<keyword evidence="5" id="KW-0547">Nucleotide-binding</keyword>
<evidence type="ECO:0000256" key="2">
    <source>
        <dbReference type="ARBA" id="ARBA00005417"/>
    </source>
</evidence>
<keyword evidence="7" id="KW-0472">Membrane</keyword>
<dbReference type="EMBL" id="MDEN01000068">
    <property type="protein sequence ID" value="OCX14128.1"/>
    <property type="molecule type" value="Genomic_DNA"/>
</dbReference>
<comment type="catalytic activity">
    <reaction evidence="9">
        <text>a dipeptide(out) + ATP + H2O = a dipeptide(in) + ADP + phosphate + H(+)</text>
        <dbReference type="Rhea" id="RHEA:23120"/>
        <dbReference type="ChEBI" id="CHEBI:15377"/>
        <dbReference type="ChEBI" id="CHEBI:15378"/>
        <dbReference type="ChEBI" id="CHEBI:30616"/>
        <dbReference type="ChEBI" id="CHEBI:43474"/>
        <dbReference type="ChEBI" id="CHEBI:90799"/>
        <dbReference type="ChEBI" id="CHEBI:456216"/>
        <dbReference type="EC" id="7.4.2.9"/>
    </reaction>
</comment>
<dbReference type="OrthoDB" id="9784450at2"/>
<feature type="domain" description="ABC transporter" evidence="12">
    <location>
        <begin position="18"/>
        <end position="269"/>
    </location>
</feature>
<evidence type="ECO:0000256" key="8">
    <source>
        <dbReference type="ARBA" id="ARBA00038852"/>
    </source>
</evidence>
<evidence type="ECO:0000256" key="3">
    <source>
        <dbReference type="ARBA" id="ARBA00022448"/>
    </source>
</evidence>
<evidence type="ECO:0000256" key="10">
    <source>
        <dbReference type="ARBA" id="ARBA00058018"/>
    </source>
</evidence>
<comment type="function">
    <text evidence="10">Part of the ABC transporter DppABCDF involved in the uptake of various di/tripeptides. Is also involved in the uptake of phaseolotoxin, a toxic tripeptide inhibiting the enzyme ornithine carbamoyltransferase. Responsible for energy coupling to the transport system.</text>
</comment>
<dbReference type="GO" id="GO:0016887">
    <property type="term" value="F:ATP hydrolysis activity"/>
    <property type="evidence" value="ECO:0007669"/>
    <property type="project" value="InterPro"/>
</dbReference>
<evidence type="ECO:0000256" key="1">
    <source>
        <dbReference type="ARBA" id="ARBA00004417"/>
    </source>
</evidence>
<dbReference type="FunFam" id="3.40.50.300:FF:000016">
    <property type="entry name" value="Oligopeptide ABC transporter ATP-binding component"/>
    <property type="match status" value="1"/>
</dbReference>
<dbReference type="PANTHER" id="PTHR43297:SF7">
    <property type="entry name" value="D,D-DIPEPTIDE TRANSPORT ATP-BINDING PROTEIN DDPD-RELATED"/>
    <property type="match status" value="1"/>
</dbReference>
<organism evidence="13 14">
    <name type="scientific">Pseudomonas graminis</name>
    <dbReference type="NCBI Taxonomy" id="158627"/>
    <lineage>
        <taxon>Bacteria</taxon>
        <taxon>Pseudomonadati</taxon>
        <taxon>Pseudomonadota</taxon>
        <taxon>Gammaproteobacteria</taxon>
        <taxon>Pseudomonadales</taxon>
        <taxon>Pseudomonadaceae</taxon>
        <taxon>Pseudomonas</taxon>
    </lineage>
</organism>
<evidence type="ECO:0000256" key="11">
    <source>
        <dbReference type="ARBA" id="ARBA00065473"/>
    </source>
</evidence>
<comment type="subunit">
    <text evidence="11">The complex is composed of two ATP-binding proteins (DppD and DppF), two transmembrane proteins (DppB and DppC) and a solute-binding protein (DppA1-A5). Five orthologous SBPs (DppA1-A5) are present in P.aeruginosa, which increases the substrate specificity of the DppBCDF transporter.</text>
</comment>
<dbReference type="CDD" id="cd03257">
    <property type="entry name" value="ABC_NikE_OppD_transporters"/>
    <property type="match status" value="1"/>
</dbReference>
<gene>
    <name evidence="13" type="ORF">BBI10_21540</name>
</gene>
<evidence type="ECO:0000256" key="5">
    <source>
        <dbReference type="ARBA" id="ARBA00022741"/>
    </source>
</evidence>
<protein>
    <recommendedName>
        <fullName evidence="8">ABC-type dipeptide transporter</fullName>
        <ecNumber evidence="8">7.4.2.9</ecNumber>
    </recommendedName>
</protein>
<dbReference type="PANTHER" id="PTHR43297">
    <property type="entry name" value="OLIGOPEPTIDE TRANSPORT ATP-BINDING PROTEIN APPD"/>
    <property type="match status" value="1"/>
</dbReference>
<dbReference type="RefSeq" id="WP_065991634.1">
    <property type="nucleotide sequence ID" value="NZ_MDEN01000068.1"/>
</dbReference>
<dbReference type="AlphaFoldDB" id="A0A1C2DH81"/>
<dbReference type="PROSITE" id="PS00211">
    <property type="entry name" value="ABC_TRANSPORTER_1"/>
    <property type="match status" value="1"/>
</dbReference>
<evidence type="ECO:0000256" key="6">
    <source>
        <dbReference type="ARBA" id="ARBA00022840"/>
    </source>
</evidence>
<dbReference type="SMART" id="SM00382">
    <property type="entry name" value="AAA"/>
    <property type="match status" value="1"/>
</dbReference>
<comment type="similarity">
    <text evidence="2">Belongs to the ABC transporter superfamily.</text>
</comment>
<keyword evidence="6" id="KW-0067">ATP-binding</keyword>